<dbReference type="PANTHER" id="PTHR10513">
    <property type="entry name" value="DEOXYNUCLEOSIDE KINASE"/>
    <property type="match status" value="1"/>
</dbReference>
<accession>A0A6C0ITK2</accession>
<dbReference type="GO" id="GO:0019136">
    <property type="term" value="F:deoxynucleoside kinase activity"/>
    <property type="evidence" value="ECO:0007669"/>
    <property type="project" value="InterPro"/>
</dbReference>
<dbReference type="InterPro" id="IPR031314">
    <property type="entry name" value="DNK_dom"/>
</dbReference>
<dbReference type="PIRSF" id="PIRSF000705">
    <property type="entry name" value="DNK"/>
    <property type="match status" value="1"/>
</dbReference>
<evidence type="ECO:0000313" key="2">
    <source>
        <dbReference type="EMBL" id="QHT95835.1"/>
    </source>
</evidence>
<reference evidence="2" key="1">
    <citation type="journal article" date="2020" name="Nature">
        <title>Giant virus diversity and host interactions through global metagenomics.</title>
        <authorList>
            <person name="Schulz F."/>
            <person name="Roux S."/>
            <person name="Paez-Espino D."/>
            <person name="Jungbluth S."/>
            <person name="Walsh D.A."/>
            <person name="Denef V.J."/>
            <person name="McMahon K.D."/>
            <person name="Konstantinidis K.T."/>
            <person name="Eloe-Fadrosh E.A."/>
            <person name="Kyrpides N.C."/>
            <person name="Woyke T."/>
        </authorList>
    </citation>
    <scope>NUCLEOTIDE SEQUENCE</scope>
    <source>
        <strain evidence="2">GVMAG-M-3300024301-20</strain>
    </source>
</reference>
<evidence type="ECO:0000259" key="1">
    <source>
        <dbReference type="Pfam" id="PF01712"/>
    </source>
</evidence>
<dbReference type="Pfam" id="PF01712">
    <property type="entry name" value="dNK"/>
    <property type="match status" value="1"/>
</dbReference>
<dbReference type="Gene3D" id="3.40.50.300">
    <property type="entry name" value="P-loop containing nucleotide triphosphate hydrolases"/>
    <property type="match status" value="1"/>
</dbReference>
<dbReference type="InterPro" id="IPR027417">
    <property type="entry name" value="P-loop_NTPase"/>
</dbReference>
<organism evidence="2">
    <name type="scientific">viral metagenome</name>
    <dbReference type="NCBI Taxonomy" id="1070528"/>
    <lineage>
        <taxon>unclassified sequences</taxon>
        <taxon>metagenomes</taxon>
        <taxon>organismal metagenomes</taxon>
    </lineage>
</organism>
<dbReference type="GO" id="GO:0005737">
    <property type="term" value="C:cytoplasm"/>
    <property type="evidence" value="ECO:0007669"/>
    <property type="project" value="TreeGrafter"/>
</dbReference>
<dbReference type="GO" id="GO:0005524">
    <property type="term" value="F:ATP binding"/>
    <property type="evidence" value="ECO:0007669"/>
    <property type="project" value="InterPro"/>
</dbReference>
<dbReference type="AlphaFoldDB" id="A0A6C0ITK2"/>
<dbReference type="SUPFAM" id="SSF52540">
    <property type="entry name" value="P-loop containing nucleoside triphosphate hydrolases"/>
    <property type="match status" value="1"/>
</dbReference>
<sequence>MTSNIKIISIDGNIGSGKTTLMHNLREKYADNYKIVFLKEPVDEWEKIVDKDGVTMLQKFYSNQEKYSFSFQMMAYISRLKILRDAVKRIQEQGILKAIIFTERSLYTDKYIFAKMLFDQGKIEDVCYSIYRNWFDEFAKDYPISGSVYVNTDPSICYERIHKRERQGEEVIPLSYLVDCHNYHTEFIEKEMGCVDNIYSIQLDGNNDIYDNPTILEDWLNKIDVMTCKI</sequence>
<protein>
    <recommendedName>
        <fullName evidence="1">Deoxynucleoside kinase domain-containing protein</fullName>
    </recommendedName>
</protein>
<dbReference type="InterPro" id="IPR002624">
    <property type="entry name" value="DCK/DGK"/>
</dbReference>
<name>A0A6C0ITK2_9ZZZZ</name>
<dbReference type="EMBL" id="MN740246">
    <property type="protein sequence ID" value="QHT95835.1"/>
    <property type="molecule type" value="Genomic_DNA"/>
</dbReference>
<dbReference type="InterPro" id="IPR050566">
    <property type="entry name" value="Deoxyribonucleoside_kinase"/>
</dbReference>
<proteinExistence type="predicted"/>
<dbReference type="PANTHER" id="PTHR10513:SF35">
    <property type="entry name" value="DEOXYADENOSINE KINASE"/>
    <property type="match status" value="1"/>
</dbReference>
<feature type="domain" description="Deoxynucleoside kinase" evidence="1">
    <location>
        <begin position="8"/>
        <end position="223"/>
    </location>
</feature>
<dbReference type="CDD" id="cd01673">
    <property type="entry name" value="dNK"/>
    <property type="match status" value="1"/>
</dbReference>